<evidence type="ECO:0000313" key="1">
    <source>
        <dbReference type="EMBL" id="CAG9783386.1"/>
    </source>
</evidence>
<dbReference type="Pfam" id="PF05458">
    <property type="entry name" value="Siva"/>
    <property type="match status" value="1"/>
</dbReference>
<gene>
    <name evidence="1" type="ORF">DIATSA_LOCUS1566</name>
</gene>
<reference evidence="1" key="1">
    <citation type="submission" date="2021-12" db="EMBL/GenBank/DDBJ databases">
        <authorList>
            <person name="King R."/>
        </authorList>
    </citation>
    <scope>NUCLEOTIDE SEQUENCE</scope>
</reference>
<evidence type="ECO:0008006" key="3">
    <source>
        <dbReference type="Google" id="ProtNLM"/>
    </source>
</evidence>
<evidence type="ECO:0000313" key="2">
    <source>
        <dbReference type="Proteomes" id="UP001153714"/>
    </source>
</evidence>
<dbReference type="GO" id="GO:0097191">
    <property type="term" value="P:extrinsic apoptotic signaling pathway"/>
    <property type="evidence" value="ECO:0007669"/>
    <property type="project" value="TreeGrafter"/>
</dbReference>
<organism evidence="1 2">
    <name type="scientific">Diatraea saccharalis</name>
    <name type="common">sugarcane borer</name>
    <dbReference type="NCBI Taxonomy" id="40085"/>
    <lineage>
        <taxon>Eukaryota</taxon>
        <taxon>Metazoa</taxon>
        <taxon>Ecdysozoa</taxon>
        <taxon>Arthropoda</taxon>
        <taxon>Hexapoda</taxon>
        <taxon>Insecta</taxon>
        <taxon>Pterygota</taxon>
        <taxon>Neoptera</taxon>
        <taxon>Endopterygota</taxon>
        <taxon>Lepidoptera</taxon>
        <taxon>Glossata</taxon>
        <taxon>Ditrysia</taxon>
        <taxon>Pyraloidea</taxon>
        <taxon>Crambidae</taxon>
        <taxon>Crambinae</taxon>
        <taxon>Diatraea</taxon>
    </lineage>
</organism>
<dbReference type="InterPro" id="IPR022773">
    <property type="entry name" value="Siva"/>
</dbReference>
<name>A0A9N9QU61_9NEOP</name>
<dbReference type="PANTHER" id="PTHR14365">
    <property type="entry name" value="APOPTOSIS REGULATORY PROTEIN SIVA"/>
    <property type="match status" value="1"/>
</dbReference>
<dbReference type="EMBL" id="OU893341">
    <property type="protein sequence ID" value="CAG9783386.1"/>
    <property type="molecule type" value="Genomic_DNA"/>
</dbReference>
<reference evidence="1" key="2">
    <citation type="submission" date="2022-10" db="EMBL/GenBank/DDBJ databases">
        <authorList>
            <consortium name="ENA_rothamsted_submissions"/>
            <consortium name="culmorum"/>
            <person name="King R."/>
        </authorList>
    </citation>
    <scope>NUCLEOTIDE SEQUENCE</scope>
</reference>
<sequence>MAKRSNPFTDDFIPQSKIHVGNKQFNNNEVRLEKVYEKTLELLYKGAKKPTVLESSVVPVPTRKDKMKQLFIGKNGSLLHSGTMVQNAISVKGLCRCGGSSVLNCAYCERVMCTQCERLCTRCNHSYCFHCSLLGSDGSEVCVSCYD</sequence>
<accession>A0A9N9QU61</accession>
<proteinExistence type="predicted"/>
<keyword evidence="2" id="KW-1185">Reference proteome</keyword>
<protein>
    <recommendedName>
        <fullName evidence="3">Apoptosis regulatory protein Siva</fullName>
    </recommendedName>
</protein>
<dbReference type="PANTHER" id="PTHR14365:SF1">
    <property type="entry name" value="APOPTOSIS REGULATORY PROTEIN SIVA"/>
    <property type="match status" value="1"/>
</dbReference>
<dbReference type="GO" id="GO:0005175">
    <property type="term" value="F:CD27 receptor binding"/>
    <property type="evidence" value="ECO:0007669"/>
    <property type="project" value="TreeGrafter"/>
</dbReference>
<dbReference type="AlphaFoldDB" id="A0A9N9QU61"/>
<dbReference type="OrthoDB" id="60860at2759"/>
<dbReference type="Proteomes" id="UP001153714">
    <property type="component" value="Chromosome 10"/>
</dbReference>